<dbReference type="PROSITE" id="PS50262">
    <property type="entry name" value="G_PROTEIN_RECEP_F1_2"/>
    <property type="match status" value="1"/>
</dbReference>
<dbReference type="PANTHER" id="PTHR24243">
    <property type="entry name" value="G-PROTEIN COUPLED RECEPTOR"/>
    <property type="match status" value="1"/>
</dbReference>
<evidence type="ECO:0000259" key="10">
    <source>
        <dbReference type="PROSITE" id="PS50262"/>
    </source>
</evidence>
<evidence type="ECO:0000256" key="2">
    <source>
        <dbReference type="ARBA" id="ARBA00022692"/>
    </source>
</evidence>
<dbReference type="PRINTS" id="PR00237">
    <property type="entry name" value="GPCRRHODOPSN"/>
</dbReference>
<name>A0A915ME30_MELJA</name>
<evidence type="ECO:0000256" key="8">
    <source>
        <dbReference type="SAM" id="MobiDB-lite"/>
    </source>
</evidence>
<dbReference type="Proteomes" id="UP000887561">
    <property type="component" value="Unplaced"/>
</dbReference>
<accession>A0A915ME30</accession>
<feature type="domain" description="G-protein coupled receptors family 1 profile" evidence="10">
    <location>
        <begin position="157"/>
        <end position="322"/>
    </location>
</feature>
<dbReference type="InterPro" id="IPR000276">
    <property type="entry name" value="GPCR_Rhodpsn"/>
</dbReference>
<comment type="subcellular location">
    <subcellularLocation>
        <location evidence="1">Membrane</location>
        <topology evidence="1">Multi-pass membrane protein</topology>
    </subcellularLocation>
</comment>
<keyword evidence="6" id="KW-0675">Receptor</keyword>
<feature type="region of interest" description="Disordered" evidence="8">
    <location>
        <begin position="223"/>
        <end position="245"/>
    </location>
</feature>
<evidence type="ECO:0000313" key="11">
    <source>
        <dbReference type="Proteomes" id="UP000887561"/>
    </source>
</evidence>
<keyword evidence="4" id="KW-0297">G-protein coupled receptor</keyword>
<feature type="transmembrane region" description="Helical" evidence="9">
    <location>
        <begin position="135"/>
        <end position="153"/>
    </location>
</feature>
<evidence type="ECO:0000256" key="3">
    <source>
        <dbReference type="ARBA" id="ARBA00022989"/>
    </source>
</evidence>
<evidence type="ECO:0000256" key="4">
    <source>
        <dbReference type="ARBA" id="ARBA00023040"/>
    </source>
</evidence>
<feature type="transmembrane region" description="Helical" evidence="9">
    <location>
        <begin position="302"/>
        <end position="325"/>
    </location>
</feature>
<feature type="compositionally biased region" description="Low complexity" evidence="8">
    <location>
        <begin position="226"/>
        <end position="240"/>
    </location>
</feature>
<feature type="transmembrane region" description="Helical" evidence="9">
    <location>
        <begin position="262"/>
        <end position="282"/>
    </location>
</feature>
<keyword evidence="3 9" id="KW-1133">Transmembrane helix</keyword>
<keyword evidence="7" id="KW-0807">Transducer</keyword>
<organism evidence="11 12">
    <name type="scientific">Meloidogyne javanica</name>
    <name type="common">Root-knot nematode worm</name>
    <dbReference type="NCBI Taxonomy" id="6303"/>
    <lineage>
        <taxon>Eukaryota</taxon>
        <taxon>Metazoa</taxon>
        <taxon>Ecdysozoa</taxon>
        <taxon>Nematoda</taxon>
        <taxon>Chromadorea</taxon>
        <taxon>Rhabditida</taxon>
        <taxon>Tylenchina</taxon>
        <taxon>Tylenchomorpha</taxon>
        <taxon>Tylenchoidea</taxon>
        <taxon>Meloidogynidae</taxon>
        <taxon>Meloidogyninae</taxon>
        <taxon>Meloidogyne</taxon>
        <taxon>Meloidogyne incognita group</taxon>
    </lineage>
</organism>
<sequence>MFSTESQASSNYLNSSLTVPEFYKIHSNPVETSPSNLEYVGEIIKKSKDNYVHISALYTYVIRISTDLRDGLGPDVLLQFSNIQLKLSNGTVTSHLDIPSLRSFCSSQDVSDFAKSLGEYIAEMDYAPMPISSNITTWFLLAVFIFVGFSGFIGNLLTVMVMLFFTFVLPVLFVIYCYIRILRTLNEATFNSFHLNAGSSIVRKHTSSSHTNSTLLNAITEENLPSTSNNSNSNTAGNNSDLNARDSFTRSSLRSQRAHKTVMKMLIMIAALFFVCYLPYHLERLIVKYSAKGCTEPQMCLWLYHGTGLLQYISAALNPIIYNVMSRRFRREFKLLCYRIVKKENVIKNRSDNNNHLKMTPMNRLL</sequence>
<dbReference type="Gene3D" id="1.20.1070.10">
    <property type="entry name" value="Rhodopsin 7-helix transmembrane proteins"/>
    <property type="match status" value="1"/>
</dbReference>
<evidence type="ECO:0000256" key="5">
    <source>
        <dbReference type="ARBA" id="ARBA00023136"/>
    </source>
</evidence>
<evidence type="ECO:0000256" key="1">
    <source>
        <dbReference type="ARBA" id="ARBA00004141"/>
    </source>
</evidence>
<dbReference type="GO" id="GO:0004930">
    <property type="term" value="F:G protein-coupled receptor activity"/>
    <property type="evidence" value="ECO:0007669"/>
    <property type="project" value="UniProtKB-KW"/>
</dbReference>
<reference evidence="12" key="1">
    <citation type="submission" date="2022-11" db="UniProtKB">
        <authorList>
            <consortium name="WormBaseParasite"/>
        </authorList>
    </citation>
    <scope>IDENTIFICATION</scope>
</reference>
<keyword evidence="5 9" id="KW-0472">Membrane</keyword>
<dbReference type="InterPro" id="IPR017452">
    <property type="entry name" value="GPCR_Rhodpsn_7TM"/>
</dbReference>
<keyword evidence="2 9" id="KW-0812">Transmembrane</keyword>
<dbReference type="Pfam" id="PF00001">
    <property type="entry name" value="7tm_1"/>
    <property type="match status" value="1"/>
</dbReference>
<dbReference type="AlphaFoldDB" id="A0A915ME30"/>
<evidence type="ECO:0000256" key="6">
    <source>
        <dbReference type="ARBA" id="ARBA00023170"/>
    </source>
</evidence>
<proteinExistence type="predicted"/>
<evidence type="ECO:0000256" key="9">
    <source>
        <dbReference type="SAM" id="Phobius"/>
    </source>
</evidence>
<dbReference type="GO" id="GO:0016020">
    <property type="term" value="C:membrane"/>
    <property type="evidence" value="ECO:0007669"/>
    <property type="project" value="UniProtKB-SubCell"/>
</dbReference>
<dbReference type="SUPFAM" id="SSF81321">
    <property type="entry name" value="Family A G protein-coupled receptor-like"/>
    <property type="match status" value="1"/>
</dbReference>
<evidence type="ECO:0000256" key="7">
    <source>
        <dbReference type="ARBA" id="ARBA00023224"/>
    </source>
</evidence>
<protein>
    <submittedName>
        <fullName evidence="12">G-protein coupled receptors family 1 profile domain-containing protein</fullName>
    </submittedName>
</protein>
<dbReference type="WBParaSite" id="scaffold34894_cov238.g21973">
    <property type="protein sequence ID" value="scaffold34894_cov238.g21973"/>
    <property type="gene ID" value="scaffold34894_cov238.g21973"/>
</dbReference>
<evidence type="ECO:0000313" key="12">
    <source>
        <dbReference type="WBParaSite" id="scaffold34894_cov238.g21973"/>
    </source>
</evidence>
<feature type="transmembrane region" description="Helical" evidence="9">
    <location>
        <begin position="159"/>
        <end position="179"/>
    </location>
</feature>
<keyword evidence="11" id="KW-1185">Reference proteome</keyword>
<dbReference type="PANTHER" id="PTHR24243:SF208">
    <property type="entry name" value="PYROKININ-1 RECEPTOR"/>
    <property type="match status" value="1"/>
</dbReference>